<evidence type="ECO:0000313" key="2">
    <source>
        <dbReference type="EMBL" id="AXF55369.1"/>
    </source>
</evidence>
<keyword evidence="3" id="KW-1185">Reference proteome</keyword>
<accession>A0A345BWN8</accession>
<sequence>MIKPPFELSRKQRINAKKWRVNNKLFFLARSFGDIKLSTWKKPLHEYLIQNGIDHLNQTAYNFYGNEISWSQLVDDTRRLAKFLLNKGVAKGDKVALYMQNCPQYLLGHYAIQMLGATVVPLNPMYKALELENFINEAEIMAMSAGEELYEQVKAP</sequence>
<gene>
    <name evidence="2" type="ORF">DT065_04590</name>
</gene>
<dbReference type="Proteomes" id="UP000252100">
    <property type="component" value="Chromosome"/>
</dbReference>
<evidence type="ECO:0000313" key="3">
    <source>
        <dbReference type="Proteomes" id="UP000252100"/>
    </source>
</evidence>
<dbReference type="PANTHER" id="PTHR43767:SF1">
    <property type="entry name" value="NONRIBOSOMAL PEPTIDE SYNTHASE PES1 (EUROFUNG)-RELATED"/>
    <property type="match status" value="1"/>
</dbReference>
<dbReference type="InterPro" id="IPR000873">
    <property type="entry name" value="AMP-dep_synth/lig_dom"/>
</dbReference>
<feature type="domain" description="AMP-dependent synthetase/ligase" evidence="1">
    <location>
        <begin position="57"/>
        <end position="144"/>
    </location>
</feature>
<dbReference type="PANTHER" id="PTHR43767">
    <property type="entry name" value="LONG-CHAIN-FATTY-ACID--COA LIGASE"/>
    <property type="match status" value="1"/>
</dbReference>
<dbReference type="Pfam" id="PF00501">
    <property type="entry name" value="AMP-binding"/>
    <property type="match status" value="1"/>
</dbReference>
<evidence type="ECO:0000259" key="1">
    <source>
        <dbReference type="Pfam" id="PF00501"/>
    </source>
</evidence>
<dbReference type="EMBL" id="CP031092">
    <property type="protein sequence ID" value="AXF55369.1"/>
    <property type="molecule type" value="Genomic_DNA"/>
</dbReference>
<name>A0A345BWN8_9BACI</name>
<dbReference type="Gene3D" id="3.40.50.980">
    <property type="match status" value="1"/>
</dbReference>
<proteinExistence type="predicted"/>
<dbReference type="AlphaFoldDB" id="A0A345BWN8"/>
<protein>
    <recommendedName>
        <fullName evidence="1">AMP-dependent synthetase/ligase domain-containing protein</fullName>
    </recommendedName>
</protein>
<organism evidence="2 3">
    <name type="scientific">Salicibibacter kimchii</name>
    <dbReference type="NCBI Taxonomy" id="2099786"/>
    <lineage>
        <taxon>Bacteria</taxon>
        <taxon>Bacillati</taxon>
        <taxon>Bacillota</taxon>
        <taxon>Bacilli</taxon>
        <taxon>Bacillales</taxon>
        <taxon>Bacillaceae</taxon>
        <taxon>Salicibibacter</taxon>
    </lineage>
</organism>
<reference evidence="2 3" key="1">
    <citation type="journal article" date="2018" name="J. Microbiol.">
        <title>Salicibibacter kimchii gen. nov., sp. nov., a moderately halophilic and alkalitolerant bacterium in the family Bacillaceae, isolated from kimchi.</title>
        <authorList>
            <person name="Jang J.Y."/>
            <person name="Oh Y.J."/>
            <person name="Lim S.K."/>
            <person name="Park H.K."/>
            <person name="Lee C."/>
            <person name="Kim J.Y."/>
            <person name="Lee M.A."/>
            <person name="Choi H.J."/>
        </authorList>
    </citation>
    <scope>NUCLEOTIDE SEQUENCE [LARGE SCALE GENOMIC DNA]</scope>
    <source>
        <strain evidence="2 3">NKC1-1</strain>
    </source>
</reference>
<dbReference type="KEGG" id="rue:DT065_04590"/>
<dbReference type="InterPro" id="IPR050237">
    <property type="entry name" value="ATP-dep_AMP-bd_enzyme"/>
</dbReference>
<dbReference type="SUPFAM" id="SSF56801">
    <property type="entry name" value="Acetyl-CoA synthetase-like"/>
    <property type="match status" value="1"/>
</dbReference>